<keyword evidence="2" id="KW-0808">Transferase</keyword>
<proteinExistence type="predicted"/>
<dbReference type="EMBL" id="AZHD01000007">
    <property type="protein sequence ID" value="OAA61737.1"/>
    <property type="molecule type" value="Genomic_DNA"/>
</dbReference>
<dbReference type="OrthoDB" id="1874341at2759"/>
<gene>
    <name evidence="2" type="ORF">SPI_04596</name>
</gene>
<feature type="compositionally biased region" description="Low complexity" evidence="1">
    <location>
        <begin position="228"/>
        <end position="244"/>
    </location>
</feature>
<organism evidence="2 3">
    <name type="scientific">Niveomyces insectorum RCEF 264</name>
    <dbReference type="NCBI Taxonomy" id="1081102"/>
    <lineage>
        <taxon>Eukaryota</taxon>
        <taxon>Fungi</taxon>
        <taxon>Dikarya</taxon>
        <taxon>Ascomycota</taxon>
        <taxon>Pezizomycotina</taxon>
        <taxon>Sordariomycetes</taxon>
        <taxon>Hypocreomycetidae</taxon>
        <taxon>Hypocreales</taxon>
        <taxon>Cordycipitaceae</taxon>
        <taxon>Niveomyces</taxon>
    </lineage>
</organism>
<protein>
    <submittedName>
        <fullName evidence="2">N-acetyltransferase B complex, non-catalytic subunit</fullName>
    </submittedName>
</protein>
<keyword evidence="3" id="KW-1185">Reference proteome</keyword>
<comment type="caution">
    <text evidence="2">The sequence shown here is derived from an EMBL/GenBank/DDBJ whole genome shotgun (WGS) entry which is preliminary data.</text>
</comment>
<evidence type="ECO:0000256" key="1">
    <source>
        <dbReference type="SAM" id="MobiDB-lite"/>
    </source>
</evidence>
<evidence type="ECO:0000313" key="2">
    <source>
        <dbReference type="EMBL" id="OAA61737.1"/>
    </source>
</evidence>
<name>A0A167UN87_9HYPO</name>
<evidence type="ECO:0000313" key="3">
    <source>
        <dbReference type="Proteomes" id="UP000076874"/>
    </source>
</evidence>
<dbReference type="GO" id="GO:0016740">
    <property type="term" value="F:transferase activity"/>
    <property type="evidence" value="ECO:0007669"/>
    <property type="project" value="UniProtKB-KW"/>
</dbReference>
<feature type="region of interest" description="Disordered" evidence="1">
    <location>
        <begin position="222"/>
        <end position="245"/>
    </location>
</feature>
<accession>A0A167UN87</accession>
<dbReference type="InterPro" id="IPR019183">
    <property type="entry name" value="NAA25_NatB_aux_su"/>
</dbReference>
<sequence length="1088" mass="116442">MSSFGHRPRPALKNGVDFQLQTAFADENWTAAVRLADKRAKSSSDPYYEVVKHCAESKLDGLADKSAAAAAVDAWVRQGVVPRDLESVELYEWACADARLLTGGDIDGGGGGSPSSSSSAAASAAYAATFGTLRLRWVKANPRNVAGGIASLKECLLHWDLVNAQQIATVLDKSSNANDRRFMFWATLLTHLLSTSPQCPQPKQKIYGMLAQKQLDKAAELAETQGLPSGAAQTAPPATSSTTGRTLRDEEEFLLHFRVLAAHGSPDDVLQCAQRAHTGAVPQFVTLGRKQLFLEVLGALEAAGQWDAVFAACREALDAPTDHNGRSPTAPPSMLACDLRIWQSLVAAAQQSANPEEAFDTVQALLNRYITAAPRPPPMYTRNLGLALLHTVFSLPPSLLPAAAEGASTPRVQQLLVFIEANLAHAAVFGDVRTFVERLSFAEADDLLQKTAALQTKNTVLRDIVGYKLRYLLTTCPQTRWPRTVVSSATTTTTSARTTTAAAEAAPPGVLPQLACKFCRHPARPTGCAHCLQAVATGSLQLHSRLCTADACPGLDRDAARVDLALVAASCLLRLAGYRYSQASSLTFSLPSSSSSSSSSLSSRGPQLCNNVCSAAPFLQAIAVLDAQHRQTPDDPTLRLLLVRAYVVLGCAAHALPLWTPLHVQRTVLDALGPLFYDRLASVAPGAFAGRQPLLAPLQSYFRTVLRHPSSVNLWDAFAAGSYSSILDMAAFRENLERSCTRVLAVVEERRAARALGGKLEDVEGLPVFADITSEVTLVNATDYGSIPSFESSHVASLAETLSLGPGLSDARMHLGLLSERYLDLVTVHPAKEYRPAKPKEAAARERVFLLDSLDRVQCNLMDVLHRPGTPSHLTAAEWAYYTIVSLLAAFAAAGIASSPVEPPDPTVFHTLKDALATTLDVLRTSVLANDNAGAEALFRAFTNLHGVGLLRDAAVAVRQTMAFFAAFQERETARDRSGRSGVHKDVLAAVRAHQGLGTKALADVQAHIAALKKKLEEPDWLDRIGELVKAPANVAGPPATTDKTGGDELSRAVLDVVGGSAAVENWVGHLLDGWREAIKGWGMVRFE</sequence>
<dbReference type="Proteomes" id="UP000076874">
    <property type="component" value="Unassembled WGS sequence"/>
</dbReference>
<dbReference type="STRING" id="1081102.A0A167UN87"/>
<reference evidence="2 3" key="1">
    <citation type="journal article" date="2016" name="Genome Biol. Evol.">
        <title>Divergent and convergent evolution of fungal pathogenicity.</title>
        <authorList>
            <person name="Shang Y."/>
            <person name="Xiao G."/>
            <person name="Zheng P."/>
            <person name="Cen K."/>
            <person name="Zhan S."/>
            <person name="Wang C."/>
        </authorList>
    </citation>
    <scope>NUCLEOTIDE SEQUENCE [LARGE SCALE GENOMIC DNA]</scope>
    <source>
        <strain evidence="2 3">RCEF 264</strain>
    </source>
</reference>
<dbReference type="AlphaFoldDB" id="A0A167UN87"/>
<dbReference type="Pfam" id="PF09797">
    <property type="entry name" value="NatB_MDM20"/>
    <property type="match status" value="2"/>
</dbReference>